<dbReference type="Gene3D" id="3.30.420.10">
    <property type="entry name" value="Ribonuclease H-like superfamily/Ribonuclease H"/>
    <property type="match status" value="1"/>
</dbReference>
<dbReference type="AlphaFoldDB" id="A0A8K0CRZ7"/>
<proteinExistence type="predicted"/>
<comment type="caution">
    <text evidence="2">The sequence shown here is derived from an EMBL/GenBank/DDBJ whole genome shotgun (WGS) entry which is preliminary data.</text>
</comment>
<evidence type="ECO:0000259" key="1">
    <source>
        <dbReference type="Pfam" id="PF01498"/>
    </source>
</evidence>
<dbReference type="EMBL" id="VTPC01008694">
    <property type="protein sequence ID" value="KAF2892524.1"/>
    <property type="molecule type" value="Genomic_DNA"/>
</dbReference>
<dbReference type="Proteomes" id="UP000801492">
    <property type="component" value="Unassembled WGS sequence"/>
</dbReference>
<protein>
    <recommendedName>
        <fullName evidence="1">Transposase Tc1-like domain-containing protein</fullName>
    </recommendedName>
</protein>
<keyword evidence="3" id="KW-1185">Reference proteome</keyword>
<evidence type="ECO:0000313" key="3">
    <source>
        <dbReference type="Proteomes" id="UP000801492"/>
    </source>
</evidence>
<feature type="domain" description="Transposase Tc1-like" evidence="1">
    <location>
        <begin position="284"/>
        <end position="356"/>
    </location>
</feature>
<evidence type="ECO:0000313" key="2">
    <source>
        <dbReference type="EMBL" id="KAF2892524.1"/>
    </source>
</evidence>
<sequence length="381" mass="43998">MPKVAQSFSGKLRSWIALYNIKEELFTTNGKVQELEKTNHTTVARFINDNLKQLFGEYHFEDKLLLMTSDAVPYMAKVFKSLEIFYSNIIYVTGIVHGLNRIAEKVRELCLAVNILINNRKKMFLKASTRVDVYRSITNARLLPNPVATKWGTWLQAAIFYSDNFVKFKVVMQNLEEDAASVTKVKALLSETAIVKELALIKSYIKLFPDVMEALETRGMTLKDQLEKLSFVEEKLKIIPRKEEKVLQQKFENISRDYLICCDMGVNLSRPGTGRKRYTTESDDRFIVSKSLRNRRLIAVQVQRKLREVRGVNISQWKVKRRLQESNLTPKDTATGPKLTPVHRQTRLSFARDHLNLTLEQWGNALFSDETRICLYGSVHA</sequence>
<dbReference type="InterPro" id="IPR002492">
    <property type="entry name" value="Transposase_Tc1-like"/>
</dbReference>
<dbReference type="InterPro" id="IPR036397">
    <property type="entry name" value="RNaseH_sf"/>
</dbReference>
<dbReference type="GO" id="GO:0003677">
    <property type="term" value="F:DNA binding"/>
    <property type="evidence" value="ECO:0007669"/>
    <property type="project" value="InterPro"/>
</dbReference>
<dbReference type="Pfam" id="PF01498">
    <property type="entry name" value="HTH_Tnp_Tc3_2"/>
    <property type="match status" value="1"/>
</dbReference>
<dbReference type="GO" id="GO:0006313">
    <property type="term" value="P:DNA transposition"/>
    <property type="evidence" value="ECO:0007669"/>
    <property type="project" value="InterPro"/>
</dbReference>
<reference evidence="2" key="1">
    <citation type="submission" date="2019-08" db="EMBL/GenBank/DDBJ databases">
        <title>The genome of the North American firefly Photinus pyralis.</title>
        <authorList>
            <consortium name="Photinus pyralis genome working group"/>
            <person name="Fallon T.R."/>
            <person name="Sander Lower S.E."/>
            <person name="Weng J.-K."/>
        </authorList>
    </citation>
    <scope>NUCLEOTIDE SEQUENCE</scope>
    <source>
        <strain evidence="2">TRF0915ILg1</strain>
        <tissue evidence="2">Whole body</tissue>
    </source>
</reference>
<organism evidence="2 3">
    <name type="scientific">Ignelater luminosus</name>
    <name type="common">Cucubano</name>
    <name type="synonym">Pyrophorus luminosus</name>
    <dbReference type="NCBI Taxonomy" id="2038154"/>
    <lineage>
        <taxon>Eukaryota</taxon>
        <taxon>Metazoa</taxon>
        <taxon>Ecdysozoa</taxon>
        <taxon>Arthropoda</taxon>
        <taxon>Hexapoda</taxon>
        <taxon>Insecta</taxon>
        <taxon>Pterygota</taxon>
        <taxon>Neoptera</taxon>
        <taxon>Endopterygota</taxon>
        <taxon>Coleoptera</taxon>
        <taxon>Polyphaga</taxon>
        <taxon>Elateriformia</taxon>
        <taxon>Elateroidea</taxon>
        <taxon>Elateridae</taxon>
        <taxon>Agrypninae</taxon>
        <taxon>Pyrophorini</taxon>
        <taxon>Ignelater</taxon>
    </lineage>
</organism>
<dbReference type="OrthoDB" id="6596666at2759"/>
<gene>
    <name evidence="2" type="ORF">ILUMI_13652</name>
</gene>
<dbReference type="GO" id="GO:0015074">
    <property type="term" value="P:DNA integration"/>
    <property type="evidence" value="ECO:0007669"/>
    <property type="project" value="InterPro"/>
</dbReference>
<name>A0A8K0CRZ7_IGNLU</name>
<accession>A0A8K0CRZ7</accession>